<sequence>MYALEQCVKVEINLETHMTYATRAFLVKEKPEMSNNIDQFTITQESKDFDISLYDQYHCYEKHYSANSSVHSLIPPETSPNISRFTITKE</sequence>
<evidence type="ECO:0000313" key="1">
    <source>
        <dbReference type="EMBL" id="CAG8854694.1"/>
    </source>
</evidence>
<proteinExistence type="predicted"/>
<reference evidence="1 2" key="1">
    <citation type="submission" date="2021-06" db="EMBL/GenBank/DDBJ databases">
        <authorList>
            <person name="Kallberg Y."/>
            <person name="Tangrot J."/>
            <person name="Rosling A."/>
        </authorList>
    </citation>
    <scope>NUCLEOTIDE SEQUENCE [LARGE SCALE GENOMIC DNA]</scope>
    <source>
        <strain evidence="1 2">120-4 pot B 10/14</strain>
    </source>
</reference>
<name>A0ABN7XKM2_GIGMA</name>
<accession>A0ABN7XKM2</accession>
<dbReference type="EMBL" id="CAJVQB010141387">
    <property type="protein sequence ID" value="CAG8854694.1"/>
    <property type="molecule type" value="Genomic_DNA"/>
</dbReference>
<keyword evidence="2" id="KW-1185">Reference proteome</keyword>
<comment type="caution">
    <text evidence="1">The sequence shown here is derived from an EMBL/GenBank/DDBJ whole genome shotgun (WGS) entry which is preliminary data.</text>
</comment>
<feature type="non-terminal residue" evidence="1">
    <location>
        <position position="90"/>
    </location>
</feature>
<gene>
    <name evidence="1" type="ORF">GMARGA_LOCUS43515</name>
</gene>
<dbReference type="Proteomes" id="UP000789901">
    <property type="component" value="Unassembled WGS sequence"/>
</dbReference>
<protein>
    <submittedName>
        <fullName evidence="1">36235_t:CDS:1</fullName>
    </submittedName>
</protein>
<evidence type="ECO:0000313" key="2">
    <source>
        <dbReference type="Proteomes" id="UP000789901"/>
    </source>
</evidence>
<organism evidence="1 2">
    <name type="scientific">Gigaspora margarita</name>
    <dbReference type="NCBI Taxonomy" id="4874"/>
    <lineage>
        <taxon>Eukaryota</taxon>
        <taxon>Fungi</taxon>
        <taxon>Fungi incertae sedis</taxon>
        <taxon>Mucoromycota</taxon>
        <taxon>Glomeromycotina</taxon>
        <taxon>Glomeromycetes</taxon>
        <taxon>Diversisporales</taxon>
        <taxon>Gigasporaceae</taxon>
        <taxon>Gigaspora</taxon>
    </lineage>
</organism>